<protein>
    <recommendedName>
        <fullName evidence="4">Putative pterin-4-alpha-carbinolamine dehydratase</fullName>
        <shortName evidence="4">PHS</shortName>
        <ecNumber evidence="4">4.2.1.96</ecNumber>
    </recommendedName>
    <alternativeName>
        <fullName evidence="4">4-alpha-hydroxy-tetrahydropterin dehydratase</fullName>
    </alternativeName>
    <alternativeName>
        <fullName evidence="4">Pterin carbinolamine dehydratase</fullName>
        <shortName evidence="4">PCD</shortName>
    </alternativeName>
</protein>
<dbReference type="GO" id="GO:0008124">
    <property type="term" value="F:4-alpha-hydroxytetrahydrobiopterin dehydratase activity"/>
    <property type="evidence" value="ECO:0007669"/>
    <property type="project" value="UniProtKB-UniRule"/>
</dbReference>
<dbReference type="GO" id="GO:0006729">
    <property type="term" value="P:tetrahydrobiopterin biosynthetic process"/>
    <property type="evidence" value="ECO:0007669"/>
    <property type="project" value="InterPro"/>
</dbReference>
<comment type="catalytic activity">
    <reaction evidence="1 4">
        <text>(4aS,6R)-4a-hydroxy-L-erythro-5,6,7,8-tetrahydrobiopterin = (6R)-L-erythro-6,7-dihydrobiopterin + H2O</text>
        <dbReference type="Rhea" id="RHEA:11920"/>
        <dbReference type="ChEBI" id="CHEBI:15377"/>
        <dbReference type="ChEBI" id="CHEBI:15642"/>
        <dbReference type="ChEBI" id="CHEBI:43120"/>
        <dbReference type="EC" id="4.2.1.96"/>
    </reaction>
</comment>
<accession>A0A563W036</accession>
<dbReference type="Gene3D" id="3.30.1360.20">
    <property type="entry name" value="Transcriptional coactivator/pterin dehydratase"/>
    <property type="match status" value="1"/>
</dbReference>
<evidence type="ECO:0000256" key="4">
    <source>
        <dbReference type="HAMAP-Rule" id="MF_00434"/>
    </source>
</evidence>
<evidence type="ECO:0000256" key="3">
    <source>
        <dbReference type="ARBA" id="ARBA00023239"/>
    </source>
</evidence>
<dbReference type="PANTHER" id="PTHR12599:SF0">
    <property type="entry name" value="PTERIN-4-ALPHA-CARBINOLAMINE DEHYDRATASE"/>
    <property type="match status" value="1"/>
</dbReference>
<dbReference type="HAMAP" id="MF_00434">
    <property type="entry name" value="Pterin_4_alpha"/>
    <property type="match status" value="1"/>
</dbReference>
<evidence type="ECO:0000256" key="1">
    <source>
        <dbReference type="ARBA" id="ARBA00001554"/>
    </source>
</evidence>
<organism evidence="5 6">
    <name type="scientific">Hyella patelloides LEGE 07179</name>
    <dbReference type="NCBI Taxonomy" id="945734"/>
    <lineage>
        <taxon>Bacteria</taxon>
        <taxon>Bacillati</taxon>
        <taxon>Cyanobacteriota</taxon>
        <taxon>Cyanophyceae</taxon>
        <taxon>Pleurocapsales</taxon>
        <taxon>Hyellaceae</taxon>
        <taxon>Hyella</taxon>
    </lineage>
</organism>
<dbReference type="RefSeq" id="WP_246141575.1">
    <property type="nucleotide sequence ID" value="NZ_LR213812.1"/>
</dbReference>
<proteinExistence type="inferred from homology"/>
<dbReference type="EC" id="4.2.1.96" evidence="4"/>
<gene>
    <name evidence="5" type="ORF">H1P_520028</name>
</gene>
<keyword evidence="6" id="KW-1185">Reference proteome</keyword>
<dbReference type="Proteomes" id="UP000320055">
    <property type="component" value="Unassembled WGS sequence"/>
</dbReference>
<comment type="similarity">
    <text evidence="2 4">Belongs to the pterin-4-alpha-carbinolamine dehydratase family.</text>
</comment>
<evidence type="ECO:0000313" key="6">
    <source>
        <dbReference type="Proteomes" id="UP000320055"/>
    </source>
</evidence>
<reference evidence="5 6" key="1">
    <citation type="submission" date="2019-01" db="EMBL/GenBank/DDBJ databases">
        <authorList>
            <person name="Brito A."/>
        </authorList>
    </citation>
    <scope>NUCLEOTIDE SEQUENCE [LARGE SCALE GENOMIC DNA]</scope>
    <source>
        <strain evidence="5">1</strain>
    </source>
</reference>
<dbReference type="EMBL" id="CAACVJ010000468">
    <property type="protein sequence ID" value="VEP16987.1"/>
    <property type="molecule type" value="Genomic_DNA"/>
</dbReference>
<evidence type="ECO:0000256" key="2">
    <source>
        <dbReference type="ARBA" id="ARBA00006472"/>
    </source>
</evidence>
<dbReference type="AlphaFoldDB" id="A0A563W036"/>
<dbReference type="InterPro" id="IPR036428">
    <property type="entry name" value="PCD_sf"/>
</dbReference>
<name>A0A563W036_9CYAN</name>
<dbReference type="NCBIfam" id="NF002017">
    <property type="entry name" value="PRK00823.1-2"/>
    <property type="match status" value="1"/>
</dbReference>
<dbReference type="SUPFAM" id="SSF55248">
    <property type="entry name" value="PCD-like"/>
    <property type="match status" value="1"/>
</dbReference>
<dbReference type="InterPro" id="IPR001533">
    <property type="entry name" value="Pterin_deHydtase"/>
</dbReference>
<dbReference type="PANTHER" id="PTHR12599">
    <property type="entry name" value="PTERIN-4-ALPHA-CARBINOLAMINE DEHYDRATASE"/>
    <property type="match status" value="1"/>
</dbReference>
<sequence>MNQLRVIILSCLVSFLLIPFTVTVAENTPNNSMLLSETEINQKIETLPEWTTDGKVISRTFEFKDFVTAIDFVNQLVAPAESAGHHPDLAISYNKVTVSLTTHDAGGLTALDFSLAEKISQLAN</sequence>
<evidence type="ECO:0000313" key="5">
    <source>
        <dbReference type="EMBL" id="VEP16987.1"/>
    </source>
</evidence>
<dbReference type="CDD" id="cd00488">
    <property type="entry name" value="PCD_DCoH"/>
    <property type="match status" value="1"/>
</dbReference>
<dbReference type="Pfam" id="PF01329">
    <property type="entry name" value="Pterin_4a"/>
    <property type="match status" value="1"/>
</dbReference>
<keyword evidence="3 4" id="KW-0456">Lyase</keyword>